<feature type="transmembrane region" description="Helical" evidence="9">
    <location>
        <begin position="194"/>
        <end position="218"/>
    </location>
</feature>
<keyword evidence="7 9" id="KW-0472">Membrane</keyword>
<dbReference type="HAMAP" id="MF_01148">
    <property type="entry name" value="Lnt"/>
    <property type="match status" value="1"/>
</dbReference>
<evidence type="ECO:0000256" key="8">
    <source>
        <dbReference type="ARBA" id="ARBA00023315"/>
    </source>
</evidence>
<sequence>MSHLKQLDYRNYTLAIISGAMLTAAFPRTGFDFIAWFSFVPLLLAINSTRSVFKTGCLAGFVHHLTLVYWLVKALNEYGHLPIITCIPLLVLLCLYLSLYMGLFCVLVKHLCKKPWQLICAPFFWVALEYARTLTQFAFPWELLGYSQYLKLPLIQIADITGVYGISWLIILFNVAILCFLLNTSKQKWQESEISIRLVYAFLGCVILFFVLFLTYGLSRMYTIDQHIGNDAKQMKVAVVQGNIDQAVKWDDSFRKSTVDKYIQTSMSETNYDADLIVWPETAVPIYIQQETKLSQLLKNYIDNQLSAFLIGGLRYEKTVMGDWQFYNSAYLLYPGHFGQQYYDKAHLVPYGEYVPFQTVFPFLNKIVQGAGDFTEGQSVAPLKWNQWAIGPQICYEILFPSISRTLVQKGADIIVNITNDAWYGRSCAPYQHFSMVVFRAVENKRSLARAANTGISGCINPFGKIVSRSELFTKSNINCVLPVLDEITVYCQYGDIFAIFCCIVLIVALLLPFRKYFKKNQ</sequence>
<keyword evidence="8 9" id="KW-0012">Acyltransferase</keyword>
<evidence type="ECO:0000259" key="10">
    <source>
        <dbReference type="PROSITE" id="PS50263"/>
    </source>
</evidence>
<dbReference type="GO" id="GO:0016410">
    <property type="term" value="F:N-acyltransferase activity"/>
    <property type="evidence" value="ECO:0007669"/>
    <property type="project" value="UniProtKB-UniRule"/>
</dbReference>
<reference evidence="12" key="1">
    <citation type="submission" date="2012-11" db="EMBL/GenBank/DDBJ databases">
        <authorList>
            <person name="Lucero-Rivera Y.E."/>
            <person name="Tovar-Ramirez D."/>
        </authorList>
    </citation>
    <scope>NUCLEOTIDE SEQUENCE [LARGE SCALE GENOMIC DNA]</scope>
    <source>
        <strain evidence="12">Araruama</strain>
    </source>
</reference>
<dbReference type="InterPro" id="IPR003010">
    <property type="entry name" value="C-N_Hydrolase"/>
</dbReference>
<keyword evidence="6 9" id="KW-1133">Transmembrane helix</keyword>
<keyword evidence="5 9" id="KW-0812">Transmembrane</keyword>
<evidence type="ECO:0000256" key="4">
    <source>
        <dbReference type="ARBA" id="ARBA00022679"/>
    </source>
</evidence>
<dbReference type="EMBL" id="ATBP01000738">
    <property type="protein sequence ID" value="ETR69100.1"/>
    <property type="molecule type" value="Genomic_DNA"/>
</dbReference>
<evidence type="ECO:0000256" key="7">
    <source>
        <dbReference type="ARBA" id="ARBA00023136"/>
    </source>
</evidence>
<feature type="transmembrane region" description="Helical" evidence="9">
    <location>
        <begin position="161"/>
        <end position="182"/>
    </location>
</feature>
<evidence type="ECO:0000256" key="1">
    <source>
        <dbReference type="ARBA" id="ARBA00004651"/>
    </source>
</evidence>
<evidence type="ECO:0000256" key="9">
    <source>
        <dbReference type="HAMAP-Rule" id="MF_01148"/>
    </source>
</evidence>
<comment type="similarity">
    <text evidence="2 9">Belongs to the CN hydrolase family. Apolipoprotein N-acyltransferase subfamily.</text>
</comment>
<dbReference type="InterPro" id="IPR004563">
    <property type="entry name" value="Apolipo_AcylTrfase"/>
</dbReference>
<feature type="transmembrane region" description="Helical" evidence="9">
    <location>
        <begin position="497"/>
        <end position="514"/>
    </location>
</feature>
<dbReference type="Proteomes" id="UP000189670">
    <property type="component" value="Unassembled WGS sequence"/>
</dbReference>
<name>A0A1V1P2Q8_9BACT</name>
<dbReference type="Gene3D" id="3.60.110.10">
    <property type="entry name" value="Carbon-nitrogen hydrolase"/>
    <property type="match status" value="1"/>
</dbReference>
<keyword evidence="11" id="KW-0449">Lipoprotein</keyword>
<proteinExistence type="inferred from homology"/>
<dbReference type="AlphaFoldDB" id="A0A1V1P2Q8"/>
<evidence type="ECO:0000256" key="3">
    <source>
        <dbReference type="ARBA" id="ARBA00022475"/>
    </source>
</evidence>
<evidence type="ECO:0000256" key="2">
    <source>
        <dbReference type="ARBA" id="ARBA00010065"/>
    </source>
</evidence>
<gene>
    <name evidence="9" type="primary">lnt</name>
    <name evidence="11" type="ORF">OMM_04155</name>
</gene>
<dbReference type="Pfam" id="PF00795">
    <property type="entry name" value="CN_hydrolase"/>
    <property type="match status" value="1"/>
</dbReference>
<keyword evidence="4 9" id="KW-0808">Transferase</keyword>
<feature type="domain" description="CN hydrolase" evidence="10">
    <location>
        <begin position="240"/>
        <end position="490"/>
    </location>
</feature>
<keyword evidence="3 9" id="KW-1003">Cell membrane</keyword>
<dbReference type="PANTHER" id="PTHR38686">
    <property type="entry name" value="APOLIPOPROTEIN N-ACYLTRANSFERASE"/>
    <property type="match status" value="1"/>
</dbReference>
<dbReference type="PROSITE" id="PS50263">
    <property type="entry name" value="CN_HYDROLASE"/>
    <property type="match status" value="1"/>
</dbReference>
<dbReference type="CDD" id="cd07571">
    <property type="entry name" value="ALP_N-acyl_transferase"/>
    <property type="match status" value="1"/>
</dbReference>
<comment type="pathway">
    <text evidence="9">Protein modification; lipoprotein biosynthesis (N-acyl transfer).</text>
</comment>
<comment type="caution">
    <text evidence="11">The sequence shown here is derived from an EMBL/GenBank/DDBJ whole genome shotgun (WGS) entry which is preliminary data.</text>
</comment>
<comment type="subcellular location">
    <subcellularLocation>
        <location evidence="1 9">Cell membrane</location>
        <topology evidence="1 9">Multi-pass membrane protein</topology>
    </subcellularLocation>
</comment>
<evidence type="ECO:0000256" key="5">
    <source>
        <dbReference type="ARBA" id="ARBA00022692"/>
    </source>
</evidence>
<evidence type="ECO:0000256" key="6">
    <source>
        <dbReference type="ARBA" id="ARBA00022989"/>
    </source>
</evidence>
<feature type="transmembrane region" description="Helical" evidence="9">
    <location>
        <begin position="78"/>
        <end position="106"/>
    </location>
</feature>
<dbReference type="InterPro" id="IPR036526">
    <property type="entry name" value="C-N_Hydrolase_sf"/>
</dbReference>
<protein>
    <recommendedName>
        <fullName evidence="9">Apolipoprotein N-acyltransferase</fullName>
        <shortName evidence="9">ALP N-acyltransferase</shortName>
        <ecNumber evidence="9">2.3.1.269</ecNumber>
    </recommendedName>
</protein>
<dbReference type="PANTHER" id="PTHR38686:SF1">
    <property type="entry name" value="APOLIPOPROTEIN N-ACYLTRANSFERASE"/>
    <property type="match status" value="1"/>
</dbReference>
<dbReference type="Pfam" id="PF20154">
    <property type="entry name" value="LNT_N"/>
    <property type="match status" value="1"/>
</dbReference>
<evidence type="ECO:0000313" key="12">
    <source>
        <dbReference type="Proteomes" id="UP000189670"/>
    </source>
</evidence>
<dbReference type="EC" id="2.3.1.269" evidence="9"/>
<feature type="transmembrane region" description="Helical" evidence="9">
    <location>
        <begin position="52"/>
        <end position="72"/>
    </location>
</feature>
<dbReference type="SUPFAM" id="SSF56317">
    <property type="entry name" value="Carbon-nitrogen hydrolase"/>
    <property type="match status" value="1"/>
</dbReference>
<dbReference type="InterPro" id="IPR045378">
    <property type="entry name" value="LNT_N"/>
</dbReference>
<accession>A0A1V1P2Q8</accession>
<comment type="function">
    <text evidence="9">Catalyzes the phospholipid dependent N-acylation of the N-terminal cysteine of apolipoprotein, the last step in lipoprotein maturation.</text>
</comment>
<comment type="catalytic activity">
    <reaction evidence="9">
        <text>N-terminal S-1,2-diacyl-sn-glyceryl-L-cysteinyl-[lipoprotein] + a glycerophospholipid = N-acyl-S-1,2-diacyl-sn-glyceryl-L-cysteinyl-[lipoprotein] + a 2-acyl-sn-glycero-3-phospholipid + H(+)</text>
        <dbReference type="Rhea" id="RHEA:48228"/>
        <dbReference type="Rhea" id="RHEA-COMP:14681"/>
        <dbReference type="Rhea" id="RHEA-COMP:14684"/>
        <dbReference type="ChEBI" id="CHEBI:15378"/>
        <dbReference type="ChEBI" id="CHEBI:136912"/>
        <dbReference type="ChEBI" id="CHEBI:140656"/>
        <dbReference type="ChEBI" id="CHEBI:140657"/>
        <dbReference type="ChEBI" id="CHEBI:140660"/>
        <dbReference type="EC" id="2.3.1.269"/>
    </reaction>
</comment>
<evidence type="ECO:0000313" key="11">
    <source>
        <dbReference type="EMBL" id="ETR69100.1"/>
    </source>
</evidence>
<dbReference type="GO" id="GO:0005886">
    <property type="term" value="C:plasma membrane"/>
    <property type="evidence" value="ECO:0007669"/>
    <property type="project" value="UniProtKB-SubCell"/>
</dbReference>
<dbReference type="GO" id="GO:0042158">
    <property type="term" value="P:lipoprotein biosynthetic process"/>
    <property type="evidence" value="ECO:0007669"/>
    <property type="project" value="UniProtKB-UniRule"/>
</dbReference>
<dbReference type="NCBIfam" id="TIGR00546">
    <property type="entry name" value="lnt"/>
    <property type="match status" value="1"/>
</dbReference>
<organism evidence="11 12">
    <name type="scientific">Candidatus Magnetoglobus multicellularis str. Araruama</name>
    <dbReference type="NCBI Taxonomy" id="890399"/>
    <lineage>
        <taxon>Bacteria</taxon>
        <taxon>Pseudomonadati</taxon>
        <taxon>Thermodesulfobacteriota</taxon>
        <taxon>Desulfobacteria</taxon>
        <taxon>Desulfobacterales</taxon>
        <taxon>Desulfobacteraceae</taxon>
        <taxon>Candidatus Magnetoglobus</taxon>
    </lineage>
</organism>
<dbReference type="UniPathway" id="UPA00666"/>
<feature type="transmembrane region" description="Helical" evidence="9">
    <location>
        <begin position="12"/>
        <end position="45"/>
    </location>
</feature>